<evidence type="ECO:0000313" key="2">
    <source>
        <dbReference type="Proteomes" id="UP001171606"/>
    </source>
</evidence>
<comment type="caution">
    <text evidence="1">The sequence shown here is derived from an EMBL/GenBank/DDBJ whole genome shotgun (WGS) entry which is preliminary data.</text>
</comment>
<dbReference type="RefSeq" id="WP_301754780.1">
    <property type="nucleotide sequence ID" value="NZ_JAUJSQ010000002.1"/>
</dbReference>
<proteinExistence type="predicted"/>
<evidence type="ECO:0000313" key="1">
    <source>
        <dbReference type="EMBL" id="MDN7930697.1"/>
    </source>
</evidence>
<name>A0ABT8P6J6_9BURK</name>
<dbReference type="Proteomes" id="UP001171606">
    <property type="component" value="Unassembled WGS sequence"/>
</dbReference>
<keyword evidence="2" id="KW-1185">Reference proteome</keyword>
<gene>
    <name evidence="1" type="ORF">QZM52_05250</name>
</gene>
<dbReference type="EMBL" id="JAUJSQ010000002">
    <property type="protein sequence ID" value="MDN7930697.1"/>
    <property type="molecule type" value="Genomic_DNA"/>
</dbReference>
<accession>A0ABT8P6J6</accession>
<protein>
    <submittedName>
        <fullName evidence="1">Uncharacterized protein</fullName>
    </submittedName>
</protein>
<organism evidence="1 2">
    <name type="scientific">Burkholderia metallica</name>
    <dbReference type="NCBI Taxonomy" id="488729"/>
    <lineage>
        <taxon>Bacteria</taxon>
        <taxon>Pseudomonadati</taxon>
        <taxon>Pseudomonadota</taxon>
        <taxon>Betaproteobacteria</taxon>
        <taxon>Burkholderiales</taxon>
        <taxon>Burkholderiaceae</taxon>
        <taxon>Burkholderia</taxon>
        <taxon>Burkholderia cepacia complex</taxon>
    </lineage>
</organism>
<sequence length="274" mass="29386">MSNTNQQTETTNLADHQAPASLAQTITTLQTRYTGAHNALYEALRDIYGAHHTYFLNAVPEQREQNLAALNQAFKDSKIGTTEQTTDLHKLVKLVVTVNPQLTSGYVHVFSVAQALNTKPDQFLLWLKEAGGIETVRKKFLADGKLNPNYESGSKREKNRAGRIANARNALQTACVTIDALALADATLDPVANPTEYVAIVVRNPDGSIGIKGFVSNKTLLDSAYLEHAAEQTQKTTPNISGTSIAAVIQVAAQAPAISSAEDFAALADALSAV</sequence>
<reference evidence="1" key="1">
    <citation type="submission" date="2023-07" db="EMBL/GenBank/DDBJ databases">
        <title>A collection of bacterial strains from the Burkholderia cepacia Research Laboratory and Repository.</title>
        <authorList>
            <person name="Lipuma J."/>
            <person name="Spilker T."/>
            <person name="Caverly L."/>
        </authorList>
    </citation>
    <scope>NUCLEOTIDE SEQUENCE</scope>
    <source>
        <strain evidence="1">AU42020</strain>
    </source>
</reference>